<dbReference type="InterPro" id="IPR000629">
    <property type="entry name" value="RNA-helicase_DEAD-box_CS"/>
</dbReference>
<gene>
    <name evidence="11" type="ORF">QCA50_005925</name>
</gene>
<evidence type="ECO:0000256" key="6">
    <source>
        <dbReference type="RuleBase" id="RU000492"/>
    </source>
</evidence>
<keyword evidence="1 6" id="KW-0547">Nucleotide-binding</keyword>
<dbReference type="AlphaFoldDB" id="A0AAW0GGH7"/>
<dbReference type="InterPro" id="IPR014001">
    <property type="entry name" value="Helicase_ATP-bd"/>
</dbReference>
<dbReference type="Pfam" id="PF00271">
    <property type="entry name" value="Helicase_C"/>
    <property type="match status" value="1"/>
</dbReference>
<keyword evidence="5 7" id="KW-0694">RNA-binding</keyword>
<dbReference type="SMART" id="SM00490">
    <property type="entry name" value="HELICc"/>
    <property type="match status" value="1"/>
</dbReference>
<dbReference type="CDD" id="cd17956">
    <property type="entry name" value="DEADc_DDX51"/>
    <property type="match status" value="1"/>
</dbReference>
<dbReference type="SUPFAM" id="SSF52540">
    <property type="entry name" value="P-loop containing nucleoside triphosphate hydrolases"/>
    <property type="match status" value="1"/>
</dbReference>
<comment type="similarity">
    <text evidence="6">Belongs to the DEAD box helicase family.</text>
</comment>
<evidence type="ECO:0000313" key="11">
    <source>
        <dbReference type="EMBL" id="KAK7690824.1"/>
    </source>
</evidence>
<dbReference type="PROSITE" id="PS51194">
    <property type="entry name" value="HELICASE_CTER"/>
    <property type="match status" value="1"/>
</dbReference>
<evidence type="ECO:0000256" key="4">
    <source>
        <dbReference type="ARBA" id="ARBA00022840"/>
    </source>
</evidence>
<accession>A0AAW0GGH7</accession>
<evidence type="ECO:0000256" key="7">
    <source>
        <dbReference type="RuleBase" id="RU365068"/>
    </source>
</evidence>
<keyword evidence="4 6" id="KW-0067">ATP-binding</keyword>
<feature type="region of interest" description="Disordered" evidence="8">
    <location>
        <begin position="1"/>
        <end position="131"/>
    </location>
</feature>
<dbReference type="PROSITE" id="PS51192">
    <property type="entry name" value="HELICASE_ATP_BIND_1"/>
    <property type="match status" value="1"/>
</dbReference>
<dbReference type="PROSITE" id="PS00039">
    <property type="entry name" value="DEAD_ATP_HELICASE"/>
    <property type="match status" value="1"/>
</dbReference>
<dbReference type="EC" id="3.6.4.13" evidence="7"/>
<keyword evidence="2 6" id="KW-0378">Hydrolase</keyword>
<keyword evidence="3 6" id="KW-0347">Helicase</keyword>
<evidence type="ECO:0000256" key="8">
    <source>
        <dbReference type="SAM" id="MobiDB-lite"/>
    </source>
</evidence>
<sequence length="670" mass="74611">MTSTSIPPQIPKDKTKAKKRYLKAKKDRRKKRATQTNPSGSTIKPLPHSDEDDDADEEYSNEAEESNVTLPPQIDSNTDKHPRKRRKVEEDTAEESAAHVSPSSSREPSPAKDAQTSPALPAALPSFPLPIRPDAPSKATLALQGLDKALVEAELVDPSKLYPLKESGDDTFSGLSEKTVKRLKELGITELFAVQTSVIPFLLAESKQRSLYLPYNPPRDLCASAPTGSGKTLAYVLPIVEILSARIVTRLRALVVLPTRDLVNQVKETFEAIAKGRGLKIGTATGQHSFAHEQAQLVGDKNPNLQGGSSKVDILICTPGRLIDHLNGTPNFSLQHLRFLVIDEADRLLAQSFQDWLARVLSATRPSSTDDALPNVTAPDCDPSFELPHPDAMAPAYHHLIHGVPHIHTDLDERKESSCQKLLFSATLTRDPSKISSLNLRNPKYFVVQGATNNLPTKEDAVMDLVMEKFSMPATLTEHMLVCETSQKPLMLFFLVHQHSVSNALVFTKSAESTSRLVRLFEFFESLWAQENAGPERKQTVIRAYSSDLSASDRRTILEQFKNQEIHILVCSDLISRGIDISHVSHVVSYDAPIDMRKYVHRVGRTARAGRTGDAWTLVEEQEARYFKNMLKAADHMDAVKRMRVSEKDLTPFMPTYEKSLVKLREIYVK</sequence>
<evidence type="ECO:0000256" key="3">
    <source>
        <dbReference type="ARBA" id="ARBA00022806"/>
    </source>
</evidence>
<dbReference type="Proteomes" id="UP001385951">
    <property type="component" value="Unassembled WGS sequence"/>
</dbReference>
<comment type="function">
    <text evidence="7">RNA helicase.</text>
</comment>
<dbReference type="Pfam" id="PF00270">
    <property type="entry name" value="DEAD"/>
    <property type="match status" value="1"/>
</dbReference>
<reference evidence="11 12" key="1">
    <citation type="submission" date="2022-09" db="EMBL/GenBank/DDBJ databases">
        <authorList>
            <person name="Palmer J.M."/>
        </authorList>
    </citation>
    <scope>NUCLEOTIDE SEQUENCE [LARGE SCALE GENOMIC DNA]</scope>
    <source>
        <strain evidence="11 12">DSM 7382</strain>
    </source>
</reference>
<dbReference type="InterPro" id="IPR011545">
    <property type="entry name" value="DEAD/DEAH_box_helicase_dom"/>
</dbReference>
<evidence type="ECO:0000259" key="10">
    <source>
        <dbReference type="PROSITE" id="PS51194"/>
    </source>
</evidence>
<evidence type="ECO:0000256" key="5">
    <source>
        <dbReference type="ARBA" id="ARBA00022884"/>
    </source>
</evidence>
<comment type="domain">
    <text evidence="7">The Q motif is unique to and characteristic of the DEAD box family of RNA helicases and controls ATP binding and hydrolysis.</text>
</comment>
<proteinExistence type="inferred from homology"/>
<dbReference type="Gene3D" id="3.40.50.300">
    <property type="entry name" value="P-loop containing nucleotide triphosphate hydrolases"/>
    <property type="match status" value="2"/>
</dbReference>
<feature type="domain" description="Helicase ATP-binding" evidence="9">
    <location>
        <begin position="212"/>
        <end position="446"/>
    </location>
</feature>
<comment type="catalytic activity">
    <reaction evidence="7">
        <text>ATP + H2O = ADP + phosphate + H(+)</text>
        <dbReference type="Rhea" id="RHEA:13065"/>
        <dbReference type="ChEBI" id="CHEBI:15377"/>
        <dbReference type="ChEBI" id="CHEBI:15378"/>
        <dbReference type="ChEBI" id="CHEBI:30616"/>
        <dbReference type="ChEBI" id="CHEBI:43474"/>
        <dbReference type="ChEBI" id="CHEBI:456216"/>
        <dbReference type="EC" id="3.6.4.13"/>
    </reaction>
</comment>
<feature type="domain" description="Helicase C-terminal" evidence="10">
    <location>
        <begin position="475"/>
        <end position="651"/>
    </location>
</feature>
<evidence type="ECO:0000259" key="9">
    <source>
        <dbReference type="PROSITE" id="PS51192"/>
    </source>
</evidence>
<dbReference type="GO" id="GO:0005524">
    <property type="term" value="F:ATP binding"/>
    <property type="evidence" value="ECO:0007669"/>
    <property type="project" value="UniProtKB-UniRule"/>
</dbReference>
<dbReference type="GO" id="GO:0003723">
    <property type="term" value="F:RNA binding"/>
    <property type="evidence" value="ECO:0007669"/>
    <property type="project" value="UniProtKB-UniRule"/>
</dbReference>
<evidence type="ECO:0000256" key="1">
    <source>
        <dbReference type="ARBA" id="ARBA00022741"/>
    </source>
</evidence>
<dbReference type="InterPro" id="IPR027417">
    <property type="entry name" value="P-loop_NTPase"/>
</dbReference>
<name>A0AAW0GGH7_9APHY</name>
<dbReference type="GO" id="GO:0003724">
    <property type="term" value="F:RNA helicase activity"/>
    <property type="evidence" value="ECO:0007669"/>
    <property type="project" value="UniProtKB-EC"/>
</dbReference>
<dbReference type="CDD" id="cd18787">
    <property type="entry name" value="SF2_C_DEAD"/>
    <property type="match status" value="1"/>
</dbReference>
<feature type="compositionally biased region" description="Basic residues" evidence="8">
    <location>
        <begin position="15"/>
        <end position="33"/>
    </location>
</feature>
<evidence type="ECO:0000256" key="2">
    <source>
        <dbReference type="ARBA" id="ARBA00022801"/>
    </source>
</evidence>
<evidence type="ECO:0000313" key="12">
    <source>
        <dbReference type="Proteomes" id="UP001385951"/>
    </source>
</evidence>
<feature type="compositionally biased region" description="Low complexity" evidence="8">
    <location>
        <begin position="117"/>
        <end position="126"/>
    </location>
</feature>
<dbReference type="PANTHER" id="PTHR24031">
    <property type="entry name" value="RNA HELICASE"/>
    <property type="match status" value="1"/>
</dbReference>
<organism evidence="11 12">
    <name type="scientific">Cerrena zonata</name>
    <dbReference type="NCBI Taxonomy" id="2478898"/>
    <lineage>
        <taxon>Eukaryota</taxon>
        <taxon>Fungi</taxon>
        <taxon>Dikarya</taxon>
        <taxon>Basidiomycota</taxon>
        <taxon>Agaricomycotina</taxon>
        <taxon>Agaricomycetes</taxon>
        <taxon>Polyporales</taxon>
        <taxon>Cerrenaceae</taxon>
        <taxon>Cerrena</taxon>
    </lineage>
</organism>
<dbReference type="SMART" id="SM00487">
    <property type="entry name" value="DEXDc"/>
    <property type="match status" value="1"/>
</dbReference>
<keyword evidence="12" id="KW-1185">Reference proteome</keyword>
<dbReference type="GO" id="GO:0016787">
    <property type="term" value="F:hydrolase activity"/>
    <property type="evidence" value="ECO:0007669"/>
    <property type="project" value="UniProtKB-KW"/>
</dbReference>
<dbReference type="InterPro" id="IPR001650">
    <property type="entry name" value="Helicase_C-like"/>
</dbReference>
<dbReference type="EMBL" id="JASBNA010000006">
    <property type="protein sequence ID" value="KAK7690824.1"/>
    <property type="molecule type" value="Genomic_DNA"/>
</dbReference>
<feature type="compositionally biased region" description="Acidic residues" evidence="8">
    <location>
        <begin position="50"/>
        <end position="65"/>
    </location>
</feature>
<comment type="caution">
    <text evidence="11">The sequence shown here is derived from an EMBL/GenBank/DDBJ whole genome shotgun (WGS) entry which is preliminary data.</text>
</comment>
<protein>
    <recommendedName>
        <fullName evidence="7">ATP-dependent RNA helicase</fullName>
        <ecNumber evidence="7">3.6.4.13</ecNumber>
    </recommendedName>
</protein>